<comment type="caution">
    <text evidence="3">The sequence shown here is derived from an EMBL/GenBank/DDBJ whole genome shotgun (WGS) entry which is preliminary data.</text>
</comment>
<name>A0A9N8ZLW4_9GLOM</name>
<dbReference type="AlphaFoldDB" id="A0A9N8ZLW4"/>
<organism evidence="3 4">
    <name type="scientific">Paraglomus occultum</name>
    <dbReference type="NCBI Taxonomy" id="144539"/>
    <lineage>
        <taxon>Eukaryota</taxon>
        <taxon>Fungi</taxon>
        <taxon>Fungi incertae sedis</taxon>
        <taxon>Mucoromycota</taxon>
        <taxon>Glomeromycotina</taxon>
        <taxon>Glomeromycetes</taxon>
        <taxon>Paraglomerales</taxon>
        <taxon>Paraglomeraceae</taxon>
        <taxon>Paraglomus</taxon>
    </lineage>
</organism>
<proteinExistence type="predicted"/>
<dbReference type="EMBL" id="CAJVPJ010000240">
    <property type="protein sequence ID" value="CAG8500257.1"/>
    <property type="molecule type" value="Genomic_DNA"/>
</dbReference>
<keyword evidence="2" id="KW-0812">Transmembrane</keyword>
<protein>
    <submittedName>
        <fullName evidence="3">4674_t:CDS:1</fullName>
    </submittedName>
</protein>
<dbReference type="OrthoDB" id="2416917at2759"/>
<feature type="transmembrane region" description="Helical" evidence="2">
    <location>
        <begin position="45"/>
        <end position="64"/>
    </location>
</feature>
<keyword evidence="2" id="KW-1133">Transmembrane helix</keyword>
<evidence type="ECO:0000313" key="4">
    <source>
        <dbReference type="Proteomes" id="UP000789572"/>
    </source>
</evidence>
<feature type="transmembrane region" description="Helical" evidence="2">
    <location>
        <begin position="76"/>
        <end position="94"/>
    </location>
</feature>
<dbReference type="Proteomes" id="UP000789572">
    <property type="component" value="Unassembled WGS sequence"/>
</dbReference>
<keyword evidence="2" id="KW-0472">Membrane</keyword>
<sequence>MFVVTDYLIDLYITVRLAQILGGANRKYRRSVSVPRDSKRTLFTAVLWWNFLRVFVATLVDSLALYTVTTANFDPVLFNTLQAITCIAMSYVLTFDADIVRTIQGKTTTYGGHHDRETGSRVGHTSVSEVTVINETQPEILQGRIKDEDLERNENKTHVGSGAWLPRGGSIVSEH</sequence>
<evidence type="ECO:0000256" key="2">
    <source>
        <dbReference type="SAM" id="Phobius"/>
    </source>
</evidence>
<evidence type="ECO:0000256" key="1">
    <source>
        <dbReference type="SAM" id="MobiDB-lite"/>
    </source>
</evidence>
<keyword evidence="4" id="KW-1185">Reference proteome</keyword>
<reference evidence="3" key="1">
    <citation type="submission" date="2021-06" db="EMBL/GenBank/DDBJ databases">
        <authorList>
            <person name="Kallberg Y."/>
            <person name="Tangrot J."/>
            <person name="Rosling A."/>
        </authorList>
    </citation>
    <scope>NUCLEOTIDE SEQUENCE</scope>
    <source>
        <strain evidence="3">IA702</strain>
    </source>
</reference>
<accession>A0A9N8ZLW4</accession>
<feature type="region of interest" description="Disordered" evidence="1">
    <location>
        <begin position="152"/>
        <end position="175"/>
    </location>
</feature>
<evidence type="ECO:0000313" key="3">
    <source>
        <dbReference type="EMBL" id="CAG8500257.1"/>
    </source>
</evidence>
<gene>
    <name evidence="3" type="ORF">POCULU_LOCUS2534</name>
</gene>